<organism evidence="1 2">
    <name type="scientific">Rubus argutus</name>
    <name type="common">Southern blackberry</name>
    <dbReference type="NCBI Taxonomy" id="59490"/>
    <lineage>
        <taxon>Eukaryota</taxon>
        <taxon>Viridiplantae</taxon>
        <taxon>Streptophyta</taxon>
        <taxon>Embryophyta</taxon>
        <taxon>Tracheophyta</taxon>
        <taxon>Spermatophyta</taxon>
        <taxon>Magnoliopsida</taxon>
        <taxon>eudicotyledons</taxon>
        <taxon>Gunneridae</taxon>
        <taxon>Pentapetalae</taxon>
        <taxon>rosids</taxon>
        <taxon>fabids</taxon>
        <taxon>Rosales</taxon>
        <taxon>Rosaceae</taxon>
        <taxon>Rosoideae</taxon>
        <taxon>Rosoideae incertae sedis</taxon>
        <taxon>Rubus</taxon>
    </lineage>
</organism>
<dbReference type="Proteomes" id="UP001457282">
    <property type="component" value="Unassembled WGS sequence"/>
</dbReference>
<protein>
    <recommendedName>
        <fullName evidence="3">Endonuclease/exonuclease/phosphatase domain-containing protein</fullName>
    </recommendedName>
</protein>
<dbReference type="EMBL" id="JBEDUW010000003">
    <property type="protein sequence ID" value="KAK9939348.1"/>
    <property type="molecule type" value="Genomic_DNA"/>
</dbReference>
<proteinExistence type="predicted"/>
<accession>A0AAW1XSA6</accession>
<dbReference type="InterPro" id="IPR036691">
    <property type="entry name" value="Endo/exonu/phosph_ase_sf"/>
</dbReference>
<dbReference type="Gene3D" id="3.60.10.10">
    <property type="entry name" value="Endonuclease/exonuclease/phosphatase"/>
    <property type="match status" value="1"/>
</dbReference>
<reference evidence="1 2" key="1">
    <citation type="journal article" date="2023" name="G3 (Bethesda)">
        <title>A chromosome-length genome assembly and annotation of blackberry (Rubus argutus, cv. 'Hillquist').</title>
        <authorList>
            <person name="Bruna T."/>
            <person name="Aryal R."/>
            <person name="Dudchenko O."/>
            <person name="Sargent D.J."/>
            <person name="Mead D."/>
            <person name="Buti M."/>
            <person name="Cavallini A."/>
            <person name="Hytonen T."/>
            <person name="Andres J."/>
            <person name="Pham M."/>
            <person name="Weisz D."/>
            <person name="Mascagni F."/>
            <person name="Usai G."/>
            <person name="Natali L."/>
            <person name="Bassil N."/>
            <person name="Fernandez G.E."/>
            <person name="Lomsadze A."/>
            <person name="Armour M."/>
            <person name="Olukolu B."/>
            <person name="Poorten T."/>
            <person name="Britton C."/>
            <person name="Davik J."/>
            <person name="Ashrafi H."/>
            <person name="Aiden E.L."/>
            <person name="Borodovsky M."/>
            <person name="Worthington M."/>
        </authorList>
    </citation>
    <scope>NUCLEOTIDE SEQUENCE [LARGE SCALE GENOMIC DNA]</scope>
    <source>
        <strain evidence="1">PI 553951</strain>
    </source>
</reference>
<keyword evidence="2" id="KW-1185">Reference proteome</keyword>
<name>A0AAW1XSA6_RUBAR</name>
<dbReference type="SUPFAM" id="SSF56219">
    <property type="entry name" value="DNase I-like"/>
    <property type="match status" value="1"/>
</dbReference>
<gene>
    <name evidence="1" type="ORF">M0R45_016045</name>
</gene>
<evidence type="ECO:0000313" key="1">
    <source>
        <dbReference type="EMBL" id="KAK9939348.1"/>
    </source>
</evidence>
<evidence type="ECO:0000313" key="2">
    <source>
        <dbReference type="Proteomes" id="UP001457282"/>
    </source>
</evidence>
<dbReference type="AlphaFoldDB" id="A0AAW1XSA6"/>
<evidence type="ECO:0008006" key="3">
    <source>
        <dbReference type="Google" id="ProtNLM"/>
    </source>
</evidence>
<dbReference type="PANTHER" id="PTHR33710:SF71">
    <property type="entry name" value="ENDONUCLEASE_EXONUCLEASE_PHOSPHATASE DOMAIN-CONTAINING PROTEIN"/>
    <property type="match status" value="1"/>
</dbReference>
<sequence length="127" mass="14596">MVEFVASFIYAANGDHDRRSLWSNLVSFSSQMNHLPWIVLGDFNIVLVPSGISGGDFRLIPAMDDFQNCMFASGLDDLRFSGNFFTWSNLQQDENCTCRKLERVLVNENWLHTFPNCFANFMGLWDL</sequence>
<dbReference type="PANTHER" id="PTHR33710">
    <property type="entry name" value="BNAC02G09200D PROTEIN"/>
    <property type="match status" value="1"/>
</dbReference>
<comment type="caution">
    <text evidence="1">The sequence shown here is derived from an EMBL/GenBank/DDBJ whole genome shotgun (WGS) entry which is preliminary data.</text>
</comment>